<evidence type="ECO:0000259" key="2">
    <source>
        <dbReference type="PROSITE" id="PS51782"/>
    </source>
</evidence>
<dbReference type="CDD" id="cd00118">
    <property type="entry name" value="LysM"/>
    <property type="match status" value="1"/>
</dbReference>
<feature type="domain" description="LysM" evidence="2">
    <location>
        <begin position="43"/>
        <end position="86"/>
    </location>
</feature>
<dbReference type="InterPro" id="IPR036779">
    <property type="entry name" value="LysM_dom_sf"/>
</dbReference>
<dbReference type="STRING" id="1202724.AM493_19180"/>
<dbReference type="Gene3D" id="3.10.350.10">
    <property type="entry name" value="LysM domain"/>
    <property type="match status" value="1"/>
</dbReference>
<protein>
    <recommendedName>
        <fullName evidence="2">LysM domain-containing protein</fullName>
    </recommendedName>
</protein>
<accession>A0A0M8MKA8</accession>
<evidence type="ECO:0000313" key="4">
    <source>
        <dbReference type="Proteomes" id="UP000037755"/>
    </source>
</evidence>
<dbReference type="PROSITE" id="PS51782">
    <property type="entry name" value="LYSM"/>
    <property type="match status" value="1"/>
</dbReference>
<gene>
    <name evidence="3" type="ORF">AM493_19180</name>
</gene>
<dbReference type="Pfam" id="PF01476">
    <property type="entry name" value="LysM"/>
    <property type="match status" value="1"/>
</dbReference>
<organism evidence="3 4">
    <name type="scientific">Flavobacterium akiainvivens</name>
    <dbReference type="NCBI Taxonomy" id="1202724"/>
    <lineage>
        <taxon>Bacteria</taxon>
        <taxon>Pseudomonadati</taxon>
        <taxon>Bacteroidota</taxon>
        <taxon>Flavobacteriia</taxon>
        <taxon>Flavobacteriales</taxon>
        <taxon>Flavobacteriaceae</taxon>
        <taxon>Flavobacterium</taxon>
    </lineage>
</organism>
<dbReference type="Proteomes" id="UP000037755">
    <property type="component" value="Unassembled WGS sequence"/>
</dbReference>
<dbReference type="InterPro" id="IPR018392">
    <property type="entry name" value="LysM"/>
</dbReference>
<dbReference type="PATRIC" id="fig|1202724.3.peg.3976"/>
<dbReference type="EMBL" id="LIYD01000005">
    <property type="protein sequence ID" value="KOS07941.1"/>
    <property type="molecule type" value="Genomic_DNA"/>
</dbReference>
<keyword evidence="4" id="KW-1185">Reference proteome</keyword>
<name>A0A0M8MKA8_9FLAO</name>
<comment type="caution">
    <text evidence="3">The sequence shown here is derived from an EMBL/GenBank/DDBJ whole genome shotgun (WGS) entry which is preliminary data.</text>
</comment>
<dbReference type="SUPFAM" id="SSF54106">
    <property type="entry name" value="LysM domain"/>
    <property type="match status" value="1"/>
</dbReference>
<sequence length="116" mass="12607">MGIKATAQDQSDEGATTITTTTTTETTTVKKKNAREEENIPTVAHTVQMGETVMLICKKYIVAPDDIYKLNPEAVDGISPGMVLRVPSEKKVDARPAKSKPVDTSVTSRTAKRDEE</sequence>
<evidence type="ECO:0000256" key="1">
    <source>
        <dbReference type="SAM" id="MobiDB-lite"/>
    </source>
</evidence>
<dbReference type="AlphaFoldDB" id="A0A0M8MKA8"/>
<feature type="compositionally biased region" description="Low complexity" evidence="1">
    <location>
        <begin position="16"/>
        <end position="27"/>
    </location>
</feature>
<proteinExistence type="predicted"/>
<reference evidence="3 4" key="1">
    <citation type="submission" date="2015-08" db="EMBL/GenBank/DDBJ databases">
        <title>Whole genome sequence of Flavobacterium akiainvivens IK-1T, from decaying Wikstroemia oahuensis, an endemic Hawaiian shrub.</title>
        <authorList>
            <person name="Wan X."/>
            <person name="Hou S."/>
            <person name="Saito J."/>
            <person name="Donachie S."/>
        </authorList>
    </citation>
    <scope>NUCLEOTIDE SEQUENCE [LARGE SCALE GENOMIC DNA]</scope>
    <source>
        <strain evidence="3 4">IK-1</strain>
    </source>
</reference>
<evidence type="ECO:0000313" key="3">
    <source>
        <dbReference type="EMBL" id="KOS07941.1"/>
    </source>
</evidence>
<feature type="region of interest" description="Disordered" evidence="1">
    <location>
        <begin position="88"/>
        <end position="116"/>
    </location>
</feature>
<feature type="region of interest" description="Disordered" evidence="1">
    <location>
        <begin position="1"/>
        <end position="35"/>
    </location>
</feature>